<dbReference type="PANTHER" id="PTHR22953:SF153">
    <property type="entry name" value="PURPLE ACID PHOSPHATASE"/>
    <property type="match status" value="1"/>
</dbReference>
<organism evidence="6 7">
    <name type="scientific">Metabacillus flavus</name>
    <dbReference type="NCBI Taxonomy" id="2823519"/>
    <lineage>
        <taxon>Bacteria</taxon>
        <taxon>Bacillati</taxon>
        <taxon>Bacillota</taxon>
        <taxon>Bacilli</taxon>
        <taxon>Bacillales</taxon>
        <taxon>Bacillaceae</taxon>
        <taxon>Metabacillus</taxon>
    </lineage>
</organism>
<evidence type="ECO:0000256" key="1">
    <source>
        <dbReference type="ARBA" id="ARBA00022729"/>
    </source>
</evidence>
<name>A0ABS5LA23_9BACI</name>
<dbReference type="InterPro" id="IPR018711">
    <property type="entry name" value="NAGPA"/>
</dbReference>
<keyword evidence="7" id="KW-1185">Reference proteome</keyword>
<dbReference type="Pfam" id="PF09992">
    <property type="entry name" value="NAGPA"/>
    <property type="match status" value="1"/>
</dbReference>
<keyword evidence="6" id="KW-0326">Glycosidase</keyword>
<dbReference type="GO" id="GO:0016798">
    <property type="term" value="F:hydrolase activity, acting on glycosyl bonds"/>
    <property type="evidence" value="ECO:0007669"/>
    <property type="project" value="UniProtKB-KW"/>
</dbReference>
<dbReference type="RefSeq" id="WP_211556097.1">
    <property type="nucleotide sequence ID" value="NZ_JAGVRK010000001.1"/>
</dbReference>
<dbReference type="Gene3D" id="2.60.40.10">
    <property type="entry name" value="Immunoglobulins"/>
    <property type="match status" value="1"/>
</dbReference>
<accession>A0ABS5LA23</accession>
<dbReference type="Gene3D" id="2.60.40.380">
    <property type="entry name" value="Purple acid phosphatase-like, N-terminal"/>
    <property type="match status" value="1"/>
</dbReference>
<dbReference type="InterPro" id="IPR008979">
    <property type="entry name" value="Galactose-bd-like_sf"/>
</dbReference>
<dbReference type="InterPro" id="IPR004843">
    <property type="entry name" value="Calcineurin-like_PHP"/>
</dbReference>
<dbReference type="Gene3D" id="2.60.40.1080">
    <property type="match status" value="2"/>
</dbReference>
<feature type="chain" id="PRO_5045128400" evidence="2">
    <location>
        <begin position="24"/>
        <end position="1495"/>
    </location>
</feature>
<evidence type="ECO:0000313" key="7">
    <source>
        <dbReference type="Proteomes" id="UP000682403"/>
    </source>
</evidence>
<dbReference type="SUPFAM" id="SSF56300">
    <property type="entry name" value="Metallo-dependent phosphatases"/>
    <property type="match status" value="1"/>
</dbReference>
<keyword evidence="6" id="KW-0378">Hydrolase</keyword>
<dbReference type="EMBL" id="JAGVRK010000001">
    <property type="protein sequence ID" value="MBS2967561.1"/>
    <property type="molecule type" value="Genomic_DNA"/>
</dbReference>
<dbReference type="Pfam" id="PF00149">
    <property type="entry name" value="Metallophos"/>
    <property type="match status" value="1"/>
</dbReference>
<dbReference type="InterPro" id="IPR008963">
    <property type="entry name" value="Purple_acid_Pase-like_N"/>
</dbReference>
<dbReference type="SUPFAM" id="SSF49363">
    <property type="entry name" value="Purple acid phosphatase, N-terminal domain"/>
    <property type="match status" value="1"/>
</dbReference>
<evidence type="ECO:0000259" key="3">
    <source>
        <dbReference type="Pfam" id="PF00149"/>
    </source>
</evidence>
<dbReference type="Proteomes" id="UP000682403">
    <property type="component" value="Unassembled WGS sequence"/>
</dbReference>
<dbReference type="Gene3D" id="2.60.120.430">
    <property type="entry name" value="Galactose-binding lectin"/>
    <property type="match status" value="1"/>
</dbReference>
<dbReference type="SUPFAM" id="SSF49785">
    <property type="entry name" value="Galactose-binding domain-like"/>
    <property type="match status" value="1"/>
</dbReference>
<feature type="domain" description="Purple acid phosphatase N-terminal" evidence="5">
    <location>
        <begin position="1116"/>
        <end position="1215"/>
    </location>
</feature>
<protein>
    <submittedName>
        <fullName evidence="6">Phosphodiester glycosidase family protein</fullName>
    </submittedName>
</protein>
<feature type="domain" description="Calcineurin-like phosphoesterase" evidence="3">
    <location>
        <begin position="1225"/>
        <end position="1417"/>
    </location>
</feature>
<comment type="caution">
    <text evidence="6">The sequence shown here is derived from an EMBL/GenBank/DDBJ whole genome shotgun (WGS) entry which is preliminary data.</text>
</comment>
<reference evidence="6 7" key="1">
    <citation type="submission" date="2021-04" db="EMBL/GenBank/DDBJ databases">
        <title>Metabacillus sp. strain KIGAM252 whole genome sequence.</title>
        <authorList>
            <person name="Seo M.-J."/>
            <person name="Cho E.-S."/>
            <person name="Hwang C.Y."/>
            <person name="Yoon D.J."/>
        </authorList>
    </citation>
    <scope>NUCLEOTIDE SEQUENCE [LARGE SCALE GENOMIC DNA]</scope>
    <source>
        <strain evidence="6 7">KIGAM252</strain>
    </source>
</reference>
<feature type="signal peptide" evidence="2">
    <location>
        <begin position="1"/>
        <end position="23"/>
    </location>
</feature>
<dbReference type="InterPro" id="IPR015914">
    <property type="entry name" value="PAPs_N"/>
</dbReference>
<dbReference type="InterPro" id="IPR039331">
    <property type="entry name" value="PAPs-like"/>
</dbReference>
<dbReference type="Pfam" id="PF16656">
    <property type="entry name" value="Pur_ac_phosph_N"/>
    <property type="match status" value="1"/>
</dbReference>
<proteinExistence type="predicted"/>
<dbReference type="Gene3D" id="3.60.21.10">
    <property type="match status" value="1"/>
</dbReference>
<dbReference type="InterPro" id="IPR029052">
    <property type="entry name" value="Metallo-depent_PP-like"/>
</dbReference>
<gene>
    <name evidence="6" type="ORF">J9317_02080</name>
</gene>
<evidence type="ECO:0000259" key="4">
    <source>
        <dbReference type="Pfam" id="PF09992"/>
    </source>
</evidence>
<evidence type="ECO:0000313" key="6">
    <source>
        <dbReference type="EMBL" id="MBS2967561.1"/>
    </source>
</evidence>
<keyword evidence="1 2" id="KW-0732">Signal</keyword>
<feature type="domain" description="Phosphodiester glycosidase" evidence="4">
    <location>
        <begin position="225"/>
        <end position="395"/>
    </location>
</feature>
<dbReference type="Gene3D" id="2.30.30.40">
    <property type="entry name" value="SH3 Domains"/>
    <property type="match status" value="1"/>
</dbReference>
<dbReference type="PANTHER" id="PTHR22953">
    <property type="entry name" value="ACID PHOSPHATASE RELATED"/>
    <property type="match status" value="1"/>
</dbReference>
<dbReference type="InterPro" id="IPR013783">
    <property type="entry name" value="Ig-like_fold"/>
</dbReference>
<evidence type="ECO:0000259" key="5">
    <source>
        <dbReference type="Pfam" id="PF16656"/>
    </source>
</evidence>
<evidence type="ECO:0000256" key="2">
    <source>
        <dbReference type="SAM" id="SignalP"/>
    </source>
</evidence>
<sequence length="1495" mass="161280">MRKPRRLLSVVFASVLAAQTAAAGVMLPVQTASAEETGYSLGQVIDQWEKKIAPGIEQESVTIGSGRGRQEAFVMNVDLDSQNLDIEAGLPNGKDLGMQPVRQQAAAVSKPGQVVIGAFNGDFYNMSSGVPNGTVIHDGRILKSGYKESFGMKRDGTPLFGIPGVQFKLHSDGNIQHIDNLNGTRSNNLLVLYSDPLKSTGTNTAGTEAVLTIESGDVHKPGKMKAKVESVIEGKGNQPIEEGKLVLSGHGASAEKVKNLKPGQEIEIETQISSQWLEAEEGLSGNHKLVQNGQKVNLVSDDFTKAVAPRTAVGKKADGTIFFVVIDGRSPGYSEGITVFELRDMMFEMGAVEALNLDGGGSSTFAARQPGEEGLGLVNRPSDGFERAVANSILITTSAQPGSVSQLAIKPDHLLILKGSTEDLDAKGMDANFFPKAISGEADWSVSDSALGTVDEKGLFTAGSKAGKGMVLADKDGAKGSSAITVTDKLSSIQLPQDSLTVKKGDEINLAPKAMLDGKTVDADPSLFEWKVEGDIGTVDKNGIFRASGQTASGKITVQYGGITDTMDIQVGKLPIILADFEKDFANWTYSGARFNSISIKQTTYPEPARFGEHSLQLNYDFSGTTGTSGAYAHPKQPITIEDYPESIGMWVYGDGKNHWLRSQMRDGNNSAFALDFATKMDWTGWKYVEAKVPAGKALPLKMDLPVRLMETSDANKNAGSIYVDNIRAVYGETNDDLINPSIDSNQPADQANVTDAKPVISAIAKDEDTGINPARITLNVDGKEVKAQFDPESGKVSYQPGSPMLDGYHMAKLTVQDNFGNETTKSWTFETEAGQPGFKAIAPESAYIGGAFPIKLQASKAEQLDTLKLKLKADPSALKTEGKTVKLSESITSDMIVKNEIIEDGTIELELKGLNKLKGDAEIGTVPLSIPASAKGKAAVDFVSGSIGETDLYLPDIEKNLKAHFHVSTDRTSTGFPSKVTVKDENGKPVQGAEVKVTAPNYKIAKVKAKMTQIRKEANEASEMIAPVSRNIQMIVMKTEGDWQQVRLGDVQGWIKASDTELSDWTLGQTGADGTVKTNLLSVLPGKVTIQAAKDSQYSFTQEINVLNHLGTNKPERLNVTFNGKPSSRNISWTTAPQVTDSVVQIAKLEDYKKDGFTGKRFLAKNGKSTPLAMDEGELQAHTAEVTGLVPGQTYMYRAGDGTPEGWSEPAEIKANESRKDPFTFLLMGDTQAPPNQTESGFGIYTELFKKAKAEHPDAAFMMHVGDMIDDGNLYSHWNAFFESMKDTELAPSTAIMPTVGNHENIGTGVTTFKSLFNMPYNGPDGFEGTVYSYDYGDAHFAVLNTETDTAGLQKQADWLIKDMAKSKKKWKIVTYHRSPYYSNPQGGAEAVKSVFPKAFDQAGIDLAISGHDHAYVRTHKLKDGKQVEKGGTTYLIAGSTGGKFYDAVPQDYMDVYFEEKTQVYSSVMIGEDGIKITAKARDGRVIDDHTITK</sequence>